<feature type="transmembrane region" description="Helical" evidence="5">
    <location>
        <begin position="159"/>
        <end position="176"/>
    </location>
</feature>
<evidence type="ECO:0000259" key="6">
    <source>
        <dbReference type="Pfam" id="PF01794"/>
    </source>
</evidence>
<reference evidence="7 8" key="1">
    <citation type="journal article" date="2023" name="Microbiol. Resour. Announc.">
        <title>Complete Genome Sequence of Imperialibacter roseus strain P4T.</title>
        <authorList>
            <person name="Tizabi D.R."/>
            <person name="Bachvaroff T."/>
            <person name="Hill R.T."/>
        </authorList>
    </citation>
    <scope>NUCLEOTIDE SEQUENCE [LARGE SCALE GENOMIC DNA]</scope>
    <source>
        <strain evidence="7 8">P4T</strain>
    </source>
</reference>
<evidence type="ECO:0000313" key="8">
    <source>
        <dbReference type="Proteomes" id="UP001302349"/>
    </source>
</evidence>
<evidence type="ECO:0000256" key="1">
    <source>
        <dbReference type="ARBA" id="ARBA00004141"/>
    </source>
</evidence>
<name>A0ABZ0ISN9_9BACT</name>
<evidence type="ECO:0000313" key="7">
    <source>
        <dbReference type="EMBL" id="WOK08057.1"/>
    </source>
</evidence>
<feature type="transmembrane region" description="Helical" evidence="5">
    <location>
        <begin position="123"/>
        <end position="139"/>
    </location>
</feature>
<keyword evidence="2 5" id="KW-0812">Transmembrane</keyword>
<keyword evidence="4 5" id="KW-0472">Membrane</keyword>
<dbReference type="Pfam" id="PF01794">
    <property type="entry name" value="Ferric_reduct"/>
    <property type="match status" value="1"/>
</dbReference>
<dbReference type="Proteomes" id="UP001302349">
    <property type="component" value="Chromosome"/>
</dbReference>
<comment type="subcellular location">
    <subcellularLocation>
        <location evidence="1">Membrane</location>
        <topology evidence="1">Multi-pass membrane protein</topology>
    </subcellularLocation>
</comment>
<proteinExistence type="predicted"/>
<dbReference type="InterPro" id="IPR013130">
    <property type="entry name" value="Fe3_Rdtase_TM_dom"/>
</dbReference>
<dbReference type="EMBL" id="CP136051">
    <property type="protein sequence ID" value="WOK08057.1"/>
    <property type="molecule type" value="Genomic_DNA"/>
</dbReference>
<gene>
    <name evidence="7" type="ORF">RT717_05350</name>
</gene>
<protein>
    <submittedName>
        <fullName evidence="7">Ferric reductase-like transmembrane domain-containing protein</fullName>
    </submittedName>
</protein>
<feature type="transmembrane region" description="Helical" evidence="5">
    <location>
        <begin position="6"/>
        <end position="30"/>
    </location>
</feature>
<keyword evidence="8" id="KW-1185">Reference proteome</keyword>
<organism evidence="7 8">
    <name type="scientific">Imperialibacter roseus</name>
    <dbReference type="NCBI Taxonomy" id="1324217"/>
    <lineage>
        <taxon>Bacteria</taxon>
        <taxon>Pseudomonadati</taxon>
        <taxon>Bacteroidota</taxon>
        <taxon>Cytophagia</taxon>
        <taxon>Cytophagales</taxon>
        <taxon>Flammeovirgaceae</taxon>
        <taxon>Imperialibacter</taxon>
    </lineage>
</organism>
<sequence>MEIDYIEISGIIGLVGIAALALNFIVGYFIWSGSTIKLPYGLKFLGLHKLTGYTAAIAILVHILLLPFSPKSGFTWGDLLLPAWTEHQPLANTFGAVALYVIALVVISSYYKSSIKLKTWRTIHYTSYFAMVPLILHAVITDPKLQDRPIDWFDAEKLFVILCCVVMLGMTAYRFLAKK</sequence>
<dbReference type="RefSeq" id="WP_317490703.1">
    <property type="nucleotide sequence ID" value="NZ_CP136051.1"/>
</dbReference>
<evidence type="ECO:0000256" key="5">
    <source>
        <dbReference type="SAM" id="Phobius"/>
    </source>
</evidence>
<evidence type="ECO:0000256" key="3">
    <source>
        <dbReference type="ARBA" id="ARBA00022989"/>
    </source>
</evidence>
<feature type="transmembrane region" description="Helical" evidence="5">
    <location>
        <begin position="50"/>
        <end position="70"/>
    </location>
</feature>
<feature type="domain" description="Ferric oxidoreductase" evidence="6">
    <location>
        <begin position="13"/>
        <end position="133"/>
    </location>
</feature>
<evidence type="ECO:0000256" key="2">
    <source>
        <dbReference type="ARBA" id="ARBA00022692"/>
    </source>
</evidence>
<keyword evidence="3 5" id="KW-1133">Transmembrane helix</keyword>
<accession>A0ABZ0ISN9</accession>
<feature type="transmembrane region" description="Helical" evidence="5">
    <location>
        <begin position="90"/>
        <end position="111"/>
    </location>
</feature>
<evidence type="ECO:0000256" key="4">
    <source>
        <dbReference type="ARBA" id="ARBA00023136"/>
    </source>
</evidence>